<dbReference type="AlphaFoldDB" id="S4NKV1"/>
<proteinExistence type="predicted"/>
<accession>S4NKV1</accession>
<evidence type="ECO:0000313" key="1">
    <source>
        <dbReference type="EMBL" id="JAA77694.1"/>
    </source>
</evidence>
<reference evidence="1" key="1">
    <citation type="journal article" date="2013" name="BMC Genomics">
        <title>Unscrambling butterfly oogenesis.</title>
        <authorList>
            <person name="Carter J.M."/>
            <person name="Baker S.C."/>
            <person name="Pink R."/>
            <person name="Carter D.R."/>
            <person name="Collins A."/>
            <person name="Tomlin J."/>
            <person name="Gibbs M."/>
            <person name="Breuker C.J."/>
        </authorList>
    </citation>
    <scope>NUCLEOTIDE SEQUENCE</scope>
    <source>
        <tissue evidence="1">Ovary</tissue>
    </source>
</reference>
<sequence>MSPPLSLSSERHALTFDGADKKNALAIPTLCHIFYWTTRQGITTAGGLTRDTYKTATPTTALGGSIMSLEILNYLLV</sequence>
<name>S4NKV1_9NEOP</name>
<dbReference type="EMBL" id="GAIX01014866">
    <property type="protein sequence ID" value="JAA77694.1"/>
    <property type="molecule type" value="Transcribed_RNA"/>
</dbReference>
<protein>
    <submittedName>
        <fullName evidence="1">Uncharacterized protein</fullName>
    </submittedName>
</protein>
<reference evidence="1" key="2">
    <citation type="submission" date="2013-05" db="EMBL/GenBank/DDBJ databases">
        <authorList>
            <person name="Carter J.-M."/>
            <person name="Baker S.C."/>
            <person name="Pink R."/>
            <person name="Carter D.R.F."/>
            <person name="Collins A."/>
            <person name="Tomlin J."/>
            <person name="Gibbs M."/>
            <person name="Breuker C.J."/>
        </authorList>
    </citation>
    <scope>NUCLEOTIDE SEQUENCE</scope>
    <source>
        <tissue evidence="1">Ovary</tissue>
    </source>
</reference>
<organism evidence="1">
    <name type="scientific">Pararge aegeria</name>
    <name type="common">speckled wood butterfly</name>
    <dbReference type="NCBI Taxonomy" id="116150"/>
    <lineage>
        <taxon>Eukaryota</taxon>
        <taxon>Metazoa</taxon>
        <taxon>Ecdysozoa</taxon>
        <taxon>Arthropoda</taxon>
        <taxon>Hexapoda</taxon>
        <taxon>Insecta</taxon>
        <taxon>Pterygota</taxon>
        <taxon>Neoptera</taxon>
        <taxon>Endopterygota</taxon>
        <taxon>Lepidoptera</taxon>
        <taxon>Glossata</taxon>
        <taxon>Ditrysia</taxon>
        <taxon>Papilionoidea</taxon>
        <taxon>Nymphalidae</taxon>
        <taxon>Satyrinae</taxon>
        <taxon>Satyrini</taxon>
        <taxon>Parargina</taxon>
        <taxon>Pararge</taxon>
    </lineage>
</organism>
<feature type="non-terminal residue" evidence="1">
    <location>
        <position position="77"/>
    </location>
</feature>